<dbReference type="EMBL" id="CP009812">
    <property type="protein sequence ID" value="ATZ53003.1"/>
    <property type="molecule type" value="Genomic_DNA"/>
</dbReference>
<reference evidence="2 3" key="1">
    <citation type="journal article" date="2011" name="PLoS Genet.">
        <title>Genomic analysis of the necrotrophic fungal pathogens Sclerotinia sclerotiorum and Botrytis cinerea.</title>
        <authorList>
            <person name="Amselem J."/>
            <person name="Cuomo C.A."/>
            <person name="van Kan J.A."/>
            <person name="Viaud M."/>
            <person name="Benito E.P."/>
            <person name="Couloux A."/>
            <person name="Coutinho P.M."/>
            <person name="de Vries R.P."/>
            <person name="Dyer P.S."/>
            <person name="Fillinger S."/>
            <person name="Fournier E."/>
            <person name="Gout L."/>
            <person name="Hahn M."/>
            <person name="Kohn L."/>
            <person name="Lapalu N."/>
            <person name="Plummer K.M."/>
            <person name="Pradier J.M."/>
            <person name="Quevillon E."/>
            <person name="Sharon A."/>
            <person name="Simon A."/>
            <person name="ten Have A."/>
            <person name="Tudzynski B."/>
            <person name="Tudzynski P."/>
            <person name="Wincker P."/>
            <person name="Andrew M."/>
            <person name="Anthouard V."/>
            <person name="Beever R.E."/>
            <person name="Beffa R."/>
            <person name="Benoit I."/>
            <person name="Bouzid O."/>
            <person name="Brault B."/>
            <person name="Chen Z."/>
            <person name="Choquer M."/>
            <person name="Collemare J."/>
            <person name="Cotton P."/>
            <person name="Danchin E.G."/>
            <person name="Da Silva C."/>
            <person name="Gautier A."/>
            <person name="Giraud C."/>
            <person name="Giraud T."/>
            <person name="Gonzalez C."/>
            <person name="Grossetete S."/>
            <person name="Guldener U."/>
            <person name="Henrissat B."/>
            <person name="Howlett B.J."/>
            <person name="Kodira C."/>
            <person name="Kretschmer M."/>
            <person name="Lappartient A."/>
            <person name="Leroch M."/>
            <person name="Levis C."/>
            <person name="Mauceli E."/>
            <person name="Neuveglise C."/>
            <person name="Oeser B."/>
            <person name="Pearson M."/>
            <person name="Poulain J."/>
            <person name="Poussereau N."/>
            <person name="Quesneville H."/>
            <person name="Rascle C."/>
            <person name="Schumacher J."/>
            <person name="Segurens B."/>
            <person name="Sexton A."/>
            <person name="Silva E."/>
            <person name="Sirven C."/>
            <person name="Soanes D.M."/>
            <person name="Talbot N.J."/>
            <person name="Templeton M."/>
            <person name="Yandava C."/>
            <person name="Yarden O."/>
            <person name="Zeng Q."/>
            <person name="Rollins J.A."/>
            <person name="Lebrun M.H."/>
            <person name="Dickman M."/>
        </authorList>
    </citation>
    <scope>NUCLEOTIDE SEQUENCE [LARGE SCALE GENOMIC DNA]</scope>
    <source>
        <strain evidence="2 3">B05.10</strain>
    </source>
</reference>
<organism evidence="2 3">
    <name type="scientific">Botryotinia fuckeliana (strain B05.10)</name>
    <name type="common">Noble rot fungus</name>
    <name type="synonym">Botrytis cinerea</name>
    <dbReference type="NCBI Taxonomy" id="332648"/>
    <lineage>
        <taxon>Eukaryota</taxon>
        <taxon>Fungi</taxon>
        <taxon>Dikarya</taxon>
        <taxon>Ascomycota</taxon>
        <taxon>Pezizomycotina</taxon>
        <taxon>Leotiomycetes</taxon>
        <taxon>Helotiales</taxon>
        <taxon>Sclerotiniaceae</taxon>
        <taxon>Botrytis</taxon>
    </lineage>
</organism>
<name>A0A384JR42_BOTFB</name>
<dbReference type="RefSeq" id="XP_024550547.1">
    <property type="nucleotide sequence ID" value="XM_024694754.1"/>
</dbReference>
<feature type="coiled-coil region" evidence="1">
    <location>
        <begin position="408"/>
        <end position="435"/>
    </location>
</feature>
<gene>
    <name evidence="2" type="ORF">BCIN_08g06170</name>
</gene>
<keyword evidence="3" id="KW-1185">Reference proteome</keyword>
<protein>
    <submittedName>
        <fullName evidence="2">Uncharacterized protein</fullName>
    </submittedName>
</protein>
<evidence type="ECO:0000313" key="2">
    <source>
        <dbReference type="EMBL" id="ATZ53003.1"/>
    </source>
</evidence>
<dbReference type="AlphaFoldDB" id="A0A384JR42"/>
<dbReference type="OrthoDB" id="3516401at2759"/>
<reference evidence="2 3" key="3">
    <citation type="journal article" date="2017" name="Mol. Plant Pathol.">
        <title>A gapless genome sequence of the fungus Botrytis cinerea.</title>
        <authorList>
            <person name="Van Kan J.A."/>
            <person name="Stassen J.H."/>
            <person name="Mosbach A."/>
            <person name="Van Der Lee T.A."/>
            <person name="Faino L."/>
            <person name="Farmer A.D."/>
            <person name="Papasotiriou D.G."/>
            <person name="Zhou S."/>
            <person name="Seidl M.F."/>
            <person name="Cottam E."/>
            <person name="Edel D."/>
            <person name="Hahn M."/>
            <person name="Schwartz D.C."/>
            <person name="Dietrich R.A."/>
            <person name="Widdison S."/>
            <person name="Scalliet G."/>
        </authorList>
    </citation>
    <scope>NUCLEOTIDE SEQUENCE [LARGE SCALE GENOMIC DNA]</scope>
    <source>
        <strain evidence="2 3">B05.10</strain>
    </source>
</reference>
<evidence type="ECO:0000256" key="1">
    <source>
        <dbReference type="SAM" id="Coils"/>
    </source>
</evidence>
<proteinExistence type="predicted"/>
<sequence length="442" mass="51320">MAVTILHDRASPEPISREMKLLLGERDALQESLRKFHVESPRRVDFKLDSKWVNDMDDDDSSDFFGLLDISIRNWVLKEAKTLSQLDDLQGRDREFFFKEVAKIVLLEGPNKQELPKRLESPRVLAFILGALLNHHIFKTVYVDPFFFLGEETSQILNDIMSLGNIWNLGASQRWRAYTLKILRPLGKTADARIIESVTQKLLRNAAVSKAAEFMRTPAKYIVNDHPNTLQKLEDIYMEAAEHSFKIWVQSPMIKLLDDPPSFLGQAYDARNKFMKAHDRVNHTTDINPNGQKIAMVVSPAIVRCGVRLADTNYYETRWWHETFIYKPAKVWFYVPRPGSPVINEQEFEPMPIPPSPVNEWVTITPPRSDLSPETLTERFIERFDRVTSLELVKPYLDDFAEQLRPVIEGLRGEVAQRIEECNEMEKERDEFRRKYLEALGS</sequence>
<accession>A0A384JR42</accession>
<dbReference type="KEGG" id="bfu:BCIN_08g06170"/>
<dbReference type="Proteomes" id="UP000001798">
    <property type="component" value="Chromosome 8"/>
</dbReference>
<dbReference type="VEuPathDB" id="FungiDB:Bcin08g06170"/>
<dbReference type="GeneID" id="5430629"/>
<evidence type="ECO:0000313" key="3">
    <source>
        <dbReference type="Proteomes" id="UP000001798"/>
    </source>
</evidence>
<reference evidence="2 3" key="2">
    <citation type="journal article" date="2012" name="Eukaryot. Cell">
        <title>Genome update of Botrytis cinerea strains B05.10 and T4.</title>
        <authorList>
            <person name="Staats M."/>
            <person name="van Kan J.A."/>
        </authorList>
    </citation>
    <scope>NUCLEOTIDE SEQUENCE [LARGE SCALE GENOMIC DNA]</scope>
    <source>
        <strain evidence="2 3">B05.10</strain>
    </source>
</reference>
<keyword evidence="1" id="KW-0175">Coiled coil</keyword>